<keyword evidence="1" id="KW-0808">Transferase</keyword>
<evidence type="ECO:0000259" key="3">
    <source>
        <dbReference type="Pfam" id="PF14417"/>
    </source>
</evidence>
<dbReference type="NCBIfam" id="NF041045">
    <property type="entry name" value="RsbA_anti_sig"/>
    <property type="match status" value="1"/>
</dbReference>
<keyword evidence="5" id="KW-1185">Reference proteome</keyword>
<dbReference type="AlphaFoldDB" id="A0A511D893"/>
<protein>
    <submittedName>
        <fullName evidence="4">Anti-sigma regulatory factor</fullName>
    </submittedName>
</protein>
<dbReference type="EMBL" id="BJVI01000048">
    <property type="protein sequence ID" value="GEL19864.1"/>
    <property type="molecule type" value="Genomic_DNA"/>
</dbReference>
<dbReference type="RefSeq" id="WP_028931588.1">
    <property type="nucleotide sequence ID" value="NZ_AUII01000031.1"/>
</dbReference>
<sequence>MSGMVAERADGPFAHPSLFAHSALFYRGDADYLGGTVPFILDGLAAGEPVTVAVPRWNLRLLRAELGSAAEQVRLLDMTEVGRNPGRILVGVLHAAADRHPGRHVRIIGEPVWPGRTELERPACARHEALINLSFRGRRATILCPYDAANLPSAHLADAAQTHPVLIEEGQRRDSHRYAPARTIARTNRPLPEPAAAQEFTFDLPRLHLARRFAADAARRAGLTVARTDDFTLAIGELTANSIRHGGGSGRLRVWIEHGLLVGEVRDAGRLADPLAGRRPATPRQLSGRGLLMVHHLADLVRTHTGPDGTTTRAYLRL</sequence>
<dbReference type="PANTHER" id="PTHR35526">
    <property type="entry name" value="ANTI-SIGMA-F FACTOR RSBW-RELATED"/>
    <property type="match status" value="1"/>
</dbReference>
<dbReference type="Pfam" id="PF14417">
    <property type="entry name" value="MEDS"/>
    <property type="match status" value="1"/>
</dbReference>
<reference evidence="4 5" key="1">
    <citation type="submission" date="2019-07" db="EMBL/GenBank/DDBJ databases">
        <title>Whole genome shotgun sequence of Pseudonocardia asaccharolytica NBRC 16224.</title>
        <authorList>
            <person name="Hosoyama A."/>
            <person name="Uohara A."/>
            <person name="Ohji S."/>
            <person name="Ichikawa N."/>
        </authorList>
    </citation>
    <scope>NUCLEOTIDE SEQUENCE [LARGE SCALE GENOMIC DNA]</scope>
    <source>
        <strain evidence="4 5">NBRC 16224</strain>
    </source>
</reference>
<dbReference type="InterPro" id="IPR050267">
    <property type="entry name" value="Anti-sigma-factor_SerPK"/>
</dbReference>
<name>A0A511D893_9PSEU</name>
<dbReference type="InterPro" id="IPR025847">
    <property type="entry name" value="MEDS_domain"/>
</dbReference>
<dbReference type="Pfam" id="PF13581">
    <property type="entry name" value="HATPase_c_2"/>
    <property type="match status" value="1"/>
</dbReference>
<comment type="caution">
    <text evidence="4">The sequence shown here is derived from an EMBL/GenBank/DDBJ whole genome shotgun (WGS) entry which is preliminary data.</text>
</comment>
<dbReference type="Proteomes" id="UP000321328">
    <property type="component" value="Unassembled WGS sequence"/>
</dbReference>
<dbReference type="STRING" id="1123024.GCA_000423625_04342"/>
<keyword evidence="1" id="KW-0418">Kinase</keyword>
<dbReference type="SUPFAM" id="SSF55874">
    <property type="entry name" value="ATPase domain of HSP90 chaperone/DNA topoisomerase II/histidine kinase"/>
    <property type="match status" value="1"/>
</dbReference>
<keyword evidence="1" id="KW-0723">Serine/threonine-protein kinase</keyword>
<feature type="domain" description="MEDS" evidence="3">
    <location>
        <begin position="21"/>
        <end position="164"/>
    </location>
</feature>
<evidence type="ECO:0000256" key="1">
    <source>
        <dbReference type="ARBA" id="ARBA00022527"/>
    </source>
</evidence>
<accession>A0A511D893</accession>
<dbReference type="InterPro" id="IPR003594">
    <property type="entry name" value="HATPase_dom"/>
</dbReference>
<gene>
    <name evidence="4" type="ORF">PA7_37010</name>
</gene>
<dbReference type="CDD" id="cd16936">
    <property type="entry name" value="HATPase_RsbW-like"/>
    <property type="match status" value="1"/>
</dbReference>
<evidence type="ECO:0000313" key="4">
    <source>
        <dbReference type="EMBL" id="GEL19864.1"/>
    </source>
</evidence>
<dbReference type="PANTHER" id="PTHR35526:SF3">
    <property type="entry name" value="ANTI-SIGMA-F FACTOR RSBW"/>
    <property type="match status" value="1"/>
</dbReference>
<organism evidence="4 5">
    <name type="scientific">Pseudonocardia asaccharolytica DSM 44247 = NBRC 16224</name>
    <dbReference type="NCBI Taxonomy" id="1123024"/>
    <lineage>
        <taxon>Bacteria</taxon>
        <taxon>Bacillati</taxon>
        <taxon>Actinomycetota</taxon>
        <taxon>Actinomycetes</taxon>
        <taxon>Pseudonocardiales</taxon>
        <taxon>Pseudonocardiaceae</taxon>
        <taxon>Pseudonocardia</taxon>
    </lineage>
</organism>
<dbReference type="GO" id="GO:0004674">
    <property type="term" value="F:protein serine/threonine kinase activity"/>
    <property type="evidence" value="ECO:0007669"/>
    <property type="project" value="UniProtKB-KW"/>
</dbReference>
<evidence type="ECO:0000259" key="2">
    <source>
        <dbReference type="Pfam" id="PF13581"/>
    </source>
</evidence>
<dbReference type="InterPro" id="IPR047718">
    <property type="entry name" value="RsbA-like_anti_sig"/>
</dbReference>
<feature type="domain" description="Histidine kinase/HSP90-like ATPase" evidence="2">
    <location>
        <begin position="202"/>
        <end position="314"/>
    </location>
</feature>
<dbReference type="InterPro" id="IPR036890">
    <property type="entry name" value="HATPase_C_sf"/>
</dbReference>
<dbReference type="Gene3D" id="3.30.565.10">
    <property type="entry name" value="Histidine kinase-like ATPase, C-terminal domain"/>
    <property type="match status" value="1"/>
</dbReference>
<evidence type="ECO:0000313" key="5">
    <source>
        <dbReference type="Proteomes" id="UP000321328"/>
    </source>
</evidence>
<proteinExistence type="predicted"/>